<evidence type="ECO:0000313" key="3">
    <source>
        <dbReference type="EMBL" id="KAE8684651.1"/>
    </source>
</evidence>
<dbReference type="PANTHER" id="PTHR21551">
    <property type="entry name" value="TOPOISOMERASE II-ASSOCIATED PROTEIN PAT1"/>
    <property type="match status" value="1"/>
</dbReference>
<dbReference type="InterPro" id="IPR039900">
    <property type="entry name" value="Pat1-like"/>
</dbReference>
<dbReference type="EMBL" id="VEPZ02001236">
    <property type="protein sequence ID" value="KAE8684651.1"/>
    <property type="molecule type" value="Genomic_DNA"/>
</dbReference>
<keyword evidence="2" id="KW-0812">Transmembrane</keyword>
<dbReference type="GO" id="GO:0000932">
    <property type="term" value="C:P-body"/>
    <property type="evidence" value="ECO:0007669"/>
    <property type="project" value="TreeGrafter"/>
</dbReference>
<dbReference type="AlphaFoldDB" id="A0A6A2YYH7"/>
<keyword evidence="4" id="KW-1185">Reference proteome</keyword>
<feature type="region of interest" description="Disordered" evidence="1">
    <location>
        <begin position="324"/>
        <end position="352"/>
    </location>
</feature>
<evidence type="ECO:0000256" key="1">
    <source>
        <dbReference type="SAM" id="MobiDB-lite"/>
    </source>
</evidence>
<dbReference type="GO" id="GO:0003723">
    <property type="term" value="F:RNA binding"/>
    <property type="evidence" value="ECO:0007669"/>
    <property type="project" value="TreeGrafter"/>
</dbReference>
<proteinExistence type="predicted"/>
<organism evidence="3 4">
    <name type="scientific">Hibiscus syriacus</name>
    <name type="common">Rose of Sharon</name>
    <dbReference type="NCBI Taxonomy" id="106335"/>
    <lineage>
        <taxon>Eukaryota</taxon>
        <taxon>Viridiplantae</taxon>
        <taxon>Streptophyta</taxon>
        <taxon>Embryophyta</taxon>
        <taxon>Tracheophyta</taxon>
        <taxon>Spermatophyta</taxon>
        <taxon>Magnoliopsida</taxon>
        <taxon>eudicotyledons</taxon>
        <taxon>Gunneridae</taxon>
        <taxon>Pentapetalae</taxon>
        <taxon>rosids</taxon>
        <taxon>malvids</taxon>
        <taxon>Malvales</taxon>
        <taxon>Malvaceae</taxon>
        <taxon>Malvoideae</taxon>
        <taxon>Hibiscus</taxon>
    </lineage>
</organism>
<sequence length="352" mass="38934">MIATDKTSQRTAEHAFFSASSDTGSQKGELVQFRSKHMTAEEIESILKMQHSSTHSNDPYVDDYYHQACLTKRSSLGSADGGSEQKTEKPLEQEPMLAARITIEDALGLLFDVDDIDRLIQFKQYQDGGAQLKRRRQILLEGLAQSLQLVDPLSKGGHAWHDHFPHLRFLFGGLSSDPKQRRQLLTLQRLFLRVSMAWIHALSACLVAVVVPQSSHHLGHLEALLGMVSSVILKSVLERASQVLSHPCGNCSMPSLHSSFDEFFTLLTKYCVSKFESIMQSIHNQSPPTTEAIGSEAISHEMPCELLRASLPHTNEGQRKLLMDFSKRSVPDNGSNSPAGSNSQIGSESVKG</sequence>
<feature type="compositionally biased region" description="Polar residues" evidence="1">
    <location>
        <begin position="332"/>
        <end position="352"/>
    </location>
</feature>
<comment type="caution">
    <text evidence="3">The sequence shown here is derived from an EMBL/GenBank/DDBJ whole genome shotgun (WGS) entry which is preliminary data.</text>
</comment>
<dbReference type="Proteomes" id="UP000436088">
    <property type="component" value="Unassembled WGS sequence"/>
</dbReference>
<evidence type="ECO:0000256" key="2">
    <source>
        <dbReference type="SAM" id="Phobius"/>
    </source>
</evidence>
<keyword evidence="2" id="KW-0472">Membrane</keyword>
<dbReference type="GO" id="GO:0016853">
    <property type="term" value="F:isomerase activity"/>
    <property type="evidence" value="ECO:0007669"/>
    <property type="project" value="UniProtKB-KW"/>
</dbReference>
<evidence type="ECO:0000313" key="4">
    <source>
        <dbReference type="Proteomes" id="UP000436088"/>
    </source>
</evidence>
<feature type="transmembrane region" description="Helical" evidence="2">
    <location>
        <begin position="190"/>
        <end position="211"/>
    </location>
</feature>
<dbReference type="GO" id="GO:0000290">
    <property type="term" value="P:deadenylation-dependent decapping of nuclear-transcribed mRNA"/>
    <property type="evidence" value="ECO:0007669"/>
    <property type="project" value="InterPro"/>
</dbReference>
<name>A0A6A2YYH7_HIBSY</name>
<reference evidence="3" key="1">
    <citation type="submission" date="2019-09" db="EMBL/GenBank/DDBJ databases">
        <title>Draft genome information of white flower Hibiscus syriacus.</title>
        <authorList>
            <person name="Kim Y.-M."/>
        </authorList>
    </citation>
    <scope>NUCLEOTIDE SEQUENCE [LARGE SCALE GENOMIC DNA]</scope>
    <source>
        <strain evidence="3">YM2019G1</strain>
    </source>
</reference>
<keyword evidence="2" id="KW-1133">Transmembrane helix</keyword>
<gene>
    <name evidence="3" type="ORF">F3Y22_tig00111105pilonHSYRG00133</name>
</gene>
<accession>A0A6A2YYH7</accession>
<dbReference type="PANTHER" id="PTHR21551:SF24">
    <property type="entry name" value="PROTEIN PAT1 HOMOLOG 2"/>
    <property type="match status" value="1"/>
</dbReference>
<dbReference type="GO" id="GO:0033962">
    <property type="term" value="P:P-body assembly"/>
    <property type="evidence" value="ECO:0007669"/>
    <property type="project" value="TreeGrafter"/>
</dbReference>
<protein>
    <submittedName>
        <fullName evidence="3">Topoisomerase II-associated protein PAT1, putative isoform 2</fullName>
    </submittedName>
</protein>
<feature type="region of interest" description="Disordered" evidence="1">
    <location>
        <begin position="1"/>
        <end position="23"/>
    </location>
</feature>